<evidence type="ECO:0008006" key="3">
    <source>
        <dbReference type="Google" id="ProtNLM"/>
    </source>
</evidence>
<protein>
    <recommendedName>
        <fullName evidence="3">DUF2971 domain-containing protein</fullName>
    </recommendedName>
</protein>
<comment type="caution">
    <text evidence="1">The sequence shown here is derived from an EMBL/GenBank/DDBJ whole genome shotgun (WGS) entry which is preliminary data.</text>
</comment>
<dbReference type="RefSeq" id="WP_272131783.1">
    <property type="nucleotide sequence ID" value="NZ_JAQLOI010000001.1"/>
</dbReference>
<proteinExistence type="predicted"/>
<accession>A0ABT4YL32</accession>
<reference evidence="1 2" key="1">
    <citation type="submission" date="2023-01" db="EMBL/GenBank/DDBJ databases">
        <title>Vibrio sp. KJ40-1 sp.nov, isolated from marine algae.</title>
        <authorList>
            <person name="Butt M."/>
            <person name="Kim J.M.J."/>
            <person name="Jeon C.O.C."/>
        </authorList>
    </citation>
    <scope>NUCLEOTIDE SEQUENCE [LARGE SCALE GENOMIC DNA]</scope>
    <source>
        <strain evidence="1 2">KJ40-1</strain>
    </source>
</reference>
<dbReference type="Proteomes" id="UP001210678">
    <property type="component" value="Unassembled WGS sequence"/>
</dbReference>
<dbReference type="EMBL" id="JAQLOI010000001">
    <property type="protein sequence ID" value="MDB1122244.1"/>
    <property type="molecule type" value="Genomic_DNA"/>
</dbReference>
<organism evidence="1 2">
    <name type="scientific">Vibrio algarum</name>
    <dbReference type="NCBI Taxonomy" id="3020714"/>
    <lineage>
        <taxon>Bacteria</taxon>
        <taxon>Pseudomonadati</taxon>
        <taxon>Pseudomonadota</taxon>
        <taxon>Gammaproteobacteria</taxon>
        <taxon>Vibrionales</taxon>
        <taxon>Vibrionaceae</taxon>
        <taxon>Vibrio</taxon>
    </lineage>
</organism>
<sequence length="194" mass="22806">MNNDSITINTKNLRECRFYWRALQLNDFQLPQEPQAASDYCNNINLALHERFLETEERNKNITELKSVLTNSLIPNSELEWISPKDERLCYWIWVSCRLAIRDHSGWSSGLKLDFNQGDLDRPYIDYGVNPLPYTAQERYDFIIDFLDKSPANTEEKESYFKSGDRLGIKFIPPNIFLNQTRMTMNTVRGYGTM</sequence>
<evidence type="ECO:0000313" key="2">
    <source>
        <dbReference type="Proteomes" id="UP001210678"/>
    </source>
</evidence>
<evidence type="ECO:0000313" key="1">
    <source>
        <dbReference type="EMBL" id="MDB1122244.1"/>
    </source>
</evidence>
<name>A0ABT4YL32_9VIBR</name>
<gene>
    <name evidence="1" type="ORF">PGX00_00135</name>
</gene>
<keyword evidence="2" id="KW-1185">Reference proteome</keyword>